<feature type="domain" description="TonB-dependent receptor-like beta-barrel" evidence="15">
    <location>
        <begin position="320"/>
        <end position="736"/>
    </location>
</feature>
<evidence type="ECO:0000259" key="15">
    <source>
        <dbReference type="Pfam" id="PF00593"/>
    </source>
</evidence>
<dbReference type="PANTHER" id="PTHR32552:SF81">
    <property type="entry name" value="TONB-DEPENDENT OUTER MEMBRANE RECEPTOR"/>
    <property type="match status" value="1"/>
</dbReference>
<dbReference type="EMBL" id="JAROCY010000009">
    <property type="protein sequence ID" value="MDF8333796.1"/>
    <property type="molecule type" value="Genomic_DNA"/>
</dbReference>
<keyword evidence="8 12" id="KW-0798">TonB box</keyword>
<protein>
    <submittedName>
        <fullName evidence="17">TonB-dependent receptor</fullName>
    </submittedName>
</protein>
<dbReference type="RefSeq" id="WP_277277835.1">
    <property type="nucleotide sequence ID" value="NZ_JAROCY010000009.1"/>
</dbReference>
<dbReference type="Pfam" id="PF00593">
    <property type="entry name" value="TonB_dep_Rec_b-barrel"/>
    <property type="match status" value="1"/>
</dbReference>
<organism evidence="17 18">
    <name type="scientific">Novosphingobium cyanobacteriorum</name>
    <dbReference type="NCBI Taxonomy" id="3024215"/>
    <lineage>
        <taxon>Bacteria</taxon>
        <taxon>Pseudomonadati</taxon>
        <taxon>Pseudomonadota</taxon>
        <taxon>Alphaproteobacteria</taxon>
        <taxon>Sphingomonadales</taxon>
        <taxon>Sphingomonadaceae</taxon>
        <taxon>Novosphingobium</taxon>
    </lineage>
</organism>
<keyword evidence="4" id="KW-0410">Iron transport</keyword>
<keyword evidence="18" id="KW-1185">Reference proteome</keyword>
<evidence type="ECO:0000256" key="10">
    <source>
        <dbReference type="ARBA" id="ARBA00023237"/>
    </source>
</evidence>
<evidence type="ECO:0000313" key="17">
    <source>
        <dbReference type="EMBL" id="MDF8333796.1"/>
    </source>
</evidence>
<keyword evidence="9 11" id="KW-0472">Membrane</keyword>
<feature type="chain" id="PRO_5047334371" evidence="14">
    <location>
        <begin position="25"/>
        <end position="775"/>
    </location>
</feature>
<dbReference type="InterPro" id="IPR000531">
    <property type="entry name" value="Beta-barrel_TonB"/>
</dbReference>
<feature type="signal peptide" evidence="14">
    <location>
        <begin position="1"/>
        <end position="24"/>
    </location>
</feature>
<gene>
    <name evidence="17" type="ORF">POM99_11335</name>
</gene>
<accession>A0ABT6CJ17</accession>
<evidence type="ECO:0000256" key="4">
    <source>
        <dbReference type="ARBA" id="ARBA00022496"/>
    </source>
</evidence>
<keyword evidence="3 11" id="KW-1134">Transmembrane beta strand</keyword>
<keyword evidence="5 11" id="KW-0812">Transmembrane</keyword>
<evidence type="ECO:0000256" key="11">
    <source>
        <dbReference type="PROSITE-ProRule" id="PRU01360"/>
    </source>
</evidence>
<evidence type="ECO:0000256" key="2">
    <source>
        <dbReference type="ARBA" id="ARBA00022448"/>
    </source>
</evidence>
<keyword evidence="14" id="KW-0732">Signal</keyword>
<name>A0ABT6CJ17_9SPHN</name>
<feature type="region of interest" description="Disordered" evidence="13">
    <location>
        <begin position="218"/>
        <end position="238"/>
    </location>
</feature>
<keyword evidence="2 11" id="KW-0813">Transport</keyword>
<dbReference type="PROSITE" id="PS52016">
    <property type="entry name" value="TONB_DEPENDENT_REC_3"/>
    <property type="match status" value="1"/>
</dbReference>
<keyword evidence="10 11" id="KW-0998">Cell outer membrane</keyword>
<reference evidence="17 18" key="1">
    <citation type="submission" date="2023-03" db="EMBL/GenBank/DDBJ databases">
        <title>Novosphingobium cyanobacteriorum sp. nov., isolated from a eutrophic reservoir during the Microcystis bloom period.</title>
        <authorList>
            <person name="Kang M."/>
            <person name="Le V."/>
            <person name="Ko S.-R."/>
            <person name="Lee S.-A."/>
            <person name="Ahn C.-Y."/>
        </authorList>
    </citation>
    <scope>NUCLEOTIDE SEQUENCE [LARGE SCALE GENOMIC DNA]</scope>
    <source>
        <strain evidence="17 18">HBC54</strain>
    </source>
</reference>
<dbReference type="Gene3D" id="2.40.170.20">
    <property type="entry name" value="TonB-dependent receptor, beta-barrel domain"/>
    <property type="match status" value="1"/>
</dbReference>
<evidence type="ECO:0000256" key="12">
    <source>
        <dbReference type="RuleBase" id="RU003357"/>
    </source>
</evidence>
<keyword evidence="7" id="KW-0406">Ion transport</keyword>
<evidence type="ECO:0000256" key="13">
    <source>
        <dbReference type="SAM" id="MobiDB-lite"/>
    </source>
</evidence>
<evidence type="ECO:0000256" key="9">
    <source>
        <dbReference type="ARBA" id="ARBA00023136"/>
    </source>
</evidence>
<dbReference type="SUPFAM" id="SSF56935">
    <property type="entry name" value="Porins"/>
    <property type="match status" value="1"/>
</dbReference>
<comment type="subcellular location">
    <subcellularLocation>
        <location evidence="1 11">Cell outer membrane</location>
        <topology evidence="1 11">Multi-pass membrane protein</topology>
    </subcellularLocation>
</comment>
<keyword evidence="6" id="KW-0408">Iron</keyword>
<evidence type="ECO:0000256" key="3">
    <source>
        <dbReference type="ARBA" id="ARBA00022452"/>
    </source>
</evidence>
<keyword evidence="17" id="KW-0675">Receptor</keyword>
<evidence type="ECO:0000313" key="18">
    <source>
        <dbReference type="Proteomes" id="UP001222770"/>
    </source>
</evidence>
<evidence type="ECO:0000256" key="7">
    <source>
        <dbReference type="ARBA" id="ARBA00023065"/>
    </source>
</evidence>
<dbReference type="Pfam" id="PF07715">
    <property type="entry name" value="Plug"/>
    <property type="match status" value="1"/>
</dbReference>
<dbReference type="PANTHER" id="PTHR32552">
    <property type="entry name" value="FERRICHROME IRON RECEPTOR-RELATED"/>
    <property type="match status" value="1"/>
</dbReference>
<evidence type="ECO:0000256" key="5">
    <source>
        <dbReference type="ARBA" id="ARBA00022692"/>
    </source>
</evidence>
<comment type="caution">
    <text evidence="17">The sequence shown here is derived from an EMBL/GenBank/DDBJ whole genome shotgun (WGS) entry which is preliminary data.</text>
</comment>
<dbReference type="InterPro" id="IPR036942">
    <property type="entry name" value="Beta-barrel_TonB_sf"/>
</dbReference>
<evidence type="ECO:0000256" key="14">
    <source>
        <dbReference type="SAM" id="SignalP"/>
    </source>
</evidence>
<dbReference type="Proteomes" id="UP001222770">
    <property type="component" value="Unassembled WGS sequence"/>
</dbReference>
<feature type="domain" description="TonB-dependent receptor plug" evidence="16">
    <location>
        <begin position="46"/>
        <end position="152"/>
    </location>
</feature>
<evidence type="ECO:0000256" key="6">
    <source>
        <dbReference type="ARBA" id="ARBA00023004"/>
    </source>
</evidence>
<evidence type="ECO:0000256" key="8">
    <source>
        <dbReference type="ARBA" id="ARBA00023077"/>
    </source>
</evidence>
<proteinExistence type="inferred from homology"/>
<evidence type="ECO:0000256" key="1">
    <source>
        <dbReference type="ARBA" id="ARBA00004571"/>
    </source>
</evidence>
<comment type="similarity">
    <text evidence="11 12">Belongs to the TonB-dependent receptor family.</text>
</comment>
<evidence type="ECO:0000259" key="16">
    <source>
        <dbReference type="Pfam" id="PF07715"/>
    </source>
</evidence>
<dbReference type="InterPro" id="IPR012910">
    <property type="entry name" value="Plug_dom"/>
</dbReference>
<sequence length="775" mass="82870">MRNRIVIAALCGVSSAAVAVPACAQEAAVEAAPEIIVTAQNRKENVQNVPIAISVVTGEALKDRGVTDFTSVQKVSPALNITNDTNNTRVSVRGVGSLTNNEAQDQSIAVNIDGEYINRPTILNAAIFDLDRVEVLRGPQGTLYGRNSTGGAVNFITRKPGNDFAVNASATYGNYNQVLVEGGVDLPFGDVGGLRVAGFYRSHDGFSKHPNTPFSPTAAFVPSTANRSDNDNTGGGRASLRLKPTAALTVDLAVEYVQQDIIPAAQAWADMTSSTNGPGTNPTTCGNGWSVIGTVTGGVQCLPTNTNILAGYDRHEYNSPILGVGNLHQSSTALRGRVSYDLGGATLTYTGGYRSTKNRGQNTLSPAFAFTNFGASVKTQSHELRLNGETGPVKWQGGVFYFREKQNTNGGLYTPFVGPNGSYVNYFRHPTDTKSVSGFGQVEVALNDKLTAVVGGRYTHDKRDAVFTNFNPFFFVFGGGTGTFNTGPVNLAGQEDVYGVTATPLLYSGSKFSWLGGLNYKLNSDTLIYAKVSTGYKAGGFDGSGTSFRPETNTAYEGGVKLTFGRNTLNVAGFYYDYKDLQNDVLLNPAIGAQTFNAGKARIYGVEAEAVFRPTGNDTITASASAMSAKYKSFVASVQSLNIGNPPVDAATIDLGGNRLPQAPNFVLTLGWDHVFDLGSAGTLTASAYSKYKGDYYLDFYNYQDSHQKARTQSDFSLEYKPEGGHYGIQAFVRNIEDYRSLAYAGNTVVPGVANIYNWQFSAPRTYGVRLSVDY</sequence>
<dbReference type="InterPro" id="IPR039426">
    <property type="entry name" value="TonB-dep_rcpt-like"/>
</dbReference>